<dbReference type="RefSeq" id="XP_007672674.1">
    <property type="nucleotide sequence ID" value="XM_007674484.1"/>
</dbReference>
<sequence>MEANTEPIVYMERVLHEEDLVAQKGLLTLPPEIRQQIYELVVVKSRNTITMLSNAHCFQSEVGATQPALSFVNHQLRREALDVFYANNLFLAEISLREDLESARRWLYAIGEQNVACLRRLALCGWTRLPFGHMTRRQWVRVVLDLKEADIKFDEGESYAEQHPQLIRMVDELKSSFQGLVRSRKGESFDAGSLWWFMEAFHLSCVAY</sequence>
<dbReference type="eggNOG" id="ENOG502T67M">
    <property type="taxonomic scope" value="Eukaryota"/>
</dbReference>
<dbReference type="PANTHER" id="PTHR42085">
    <property type="entry name" value="F-BOX DOMAIN-CONTAINING PROTEIN"/>
    <property type="match status" value="1"/>
</dbReference>
<dbReference type="KEGG" id="bcom:BAUCODRAFT_30644"/>
<dbReference type="HOGENOM" id="CLU_1396896_0_0_1"/>
<evidence type="ECO:0008006" key="3">
    <source>
        <dbReference type="Google" id="ProtNLM"/>
    </source>
</evidence>
<evidence type="ECO:0000313" key="2">
    <source>
        <dbReference type="Proteomes" id="UP000011761"/>
    </source>
</evidence>
<dbReference type="AlphaFoldDB" id="M2N7U5"/>
<gene>
    <name evidence="1" type="ORF">BAUCODRAFT_30644</name>
</gene>
<dbReference type="Proteomes" id="UP000011761">
    <property type="component" value="Unassembled WGS sequence"/>
</dbReference>
<name>M2N7U5_BAUPA</name>
<dbReference type="OMA" id="MEANTEP"/>
<dbReference type="PANTHER" id="PTHR42085:SF2">
    <property type="entry name" value="F-BOX DOMAIN-CONTAINING PROTEIN"/>
    <property type="match status" value="1"/>
</dbReference>
<dbReference type="EMBL" id="KB445551">
    <property type="protein sequence ID" value="EMD00174.1"/>
    <property type="molecule type" value="Genomic_DNA"/>
</dbReference>
<protein>
    <recommendedName>
        <fullName evidence="3">F-box domain-containing protein</fullName>
    </recommendedName>
</protein>
<proteinExistence type="predicted"/>
<organism evidence="1 2">
    <name type="scientific">Baudoinia panamericana (strain UAMH 10762)</name>
    <name type="common">Angels' share fungus</name>
    <name type="synonym">Baudoinia compniacensis (strain UAMH 10762)</name>
    <dbReference type="NCBI Taxonomy" id="717646"/>
    <lineage>
        <taxon>Eukaryota</taxon>
        <taxon>Fungi</taxon>
        <taxon>Dikarya</taxon>
        <taxon>Ascomycota</taxon>
        <taxon>Pezizomycotina</taxon>
        <taxon>Dothideomycetes</taxon>
        <taxon>Dothideomycetidae</taxon>
        <taxon>Mycosphaerellales</taxon>
        <taxon>Teratosphaeriaceae</taxon>
        <taxon>Baudoinia</taxon>
    </lineage>
</organism>
<dbReference type="OrthoDB" id="62952at2759"/>
<keyword evidence="2" id="KW-1185">Reference proteome</keyword>
<evidence type="ECO:0000313" key="1">
    <source>
        <dbReference type="EMBL" id="EMD00174.1"/>
    </source>
</evidence>
<dbReference type="InterPro" id="IPR038883">
    <property type="entry name" value="AN11006-like"/>
</dbReference>
<reference evidence="1 2" key="1">
    <citation type="journal article" date="2012" name="PLoS Pathog.">
        <title>Diverse lifestyles and strategies of plant pathogenesis encoded in the genomes of eighteen Dothideomycetes fungi.</title>
        <authorList>
            <person name="Ohm R.A."/>
            <person name="Feau N."/>
            <person name="Henrissat B."/>
            <person name="Schoch C.L."/>
            <person name="Horwitz B.A."/>
            <person name="Barry K.W."/>
            <person name="Condon B.J."/>
            <person name="Copeland A.C."/>
            <person name="Dhillon B."/>
            <person name="Glaser F."/>
            <person name="Hesse C.N."/>
            <person name="Kosti I."/>
            <person name="LaButti K."/>
            <person name="Lindquist E.A."/>
            <person name="Lucas S."/>
            <person name="Salamov A.A."/>
            <person name="Bradshaw R.E."/>
            <person name="Ciuffetti L."/>
            <person name="Hamelin R.C."/>
            <person name="Kema G.H.J."/>
            <person name="Lawrence C."/>
            <person name="Scott J.A."/>
            <person name="Spatafora J.W."/>
            <person name="Turgeon B.G."/>
            <person name="de Wit P.J.G.M."/>
            <person name="Zhong S."/>
            <person name="Goodwin S.B."/>
            <person name="Grigoriev I.V."/>
        </authorList>
    </citation>
    <scope>NUCLEOTIDE SEQUENCE [LARGE SCALE GENOMIC DNA]</scope>
    <source>
        <strain evidence="1 2">UAMH 10762</strain>
    </source>
</reference>
<accession>M2N7U5</accession>
<dbReference type="GeneID" id="19111280"/>